<dbReference type="Proteomes" id="UP001152888">
    <property type="component" value="Unassembled WGS sequence"/>
</dbReference>
<keyword evidence="3" id="KW-1185">Reference proteome</keyword>
<protein>
    <submittedName>
        <fullName evidence="2">Uncharacterized protein</fullName>
    </submittedName>
</protein>
<dbReference type="OrthoDB" id="6741802at2759"/>
<feature type="compositionally biased region" description="Polar residues" evidence="1">
    <location>
        <begin position="130"/>
        <end position="142"/>
    </location>
</feature>
<feature type="compositionally biased region" description="Polar residues" evidence="1">
    <location>
        <begin position="109"/>
        <end position="121"/>
    </location>
</feature>
<comment type="caution">
    <text evidence="2">The sequence shown here is derived from an EMBL/GenBank/DDBJ whole genome shotgun (WGS) entry which is preliminary data.</text>
</comment>
<reference evidence="2" key="1">
    <citation type="submission" date="2022-03" db="EMBL/GenBank/DDBJ databases">
        <authorList>
            <person name="Sayadi A."/>
        </authorList>
    </citation>
    <scope>NUCLEOTIDE SEQUENCE</scope>
</reference>
<name>A0A9P0PWI8_ACAOB</name>
<evidence type="ECO:0000313" key="2">
    <source>
        <dbReference type="EMBL" id="CAH2001610.1"/>
    </source>
</evidence>
<dbReference type="PANTHER" id="PTHR10773:SF19">
    <property type="match status" value="1"/>
</dbReference>
<evidence type="ECO:0000256" key="1">
    <source>
        <dbReference type="SAM" id="MobiDB-lite"/>
    </source>
</evidence>
<feature type="region of interest" description="Disordered" evidence="1">
    <location>
        <begin position="109"/>
        <end position="166"/>
    </location>
</feature>
<gene>
    <name evidence="2" type="ORF">ACAOBT_LOCUS26303</name>
</gene>
<accession>A0A9P0PWI8</accession>
<dbReference type="PANTHER" id="PTHR10773">
    <property type="entry name" value="DNA-DIRECTED RNA POLYMERASES I, II, AND III SUBUNIT RPABC2"/>
    <property type="match status" value="1"/>
</dbReference>
<evidence type="ECO:0000313" key="3">
    <source>
        <dbReference type="Proteomes" id="UP001152888"/>
    </source>
</evidence>
<dbReference type="EMBL" id="CAKOFQ010007456">
    <property type="protein sequence ID" value="CAH2001610.1"/>
    <property type="molecule type" value="Genomic_DNA"/>
</dbReference>
<organism evidence="2 3">
    <name type="scientific">Acanthoscelides obtectus</name>
    <name type="common">Bean weevil</name>
    <name type="synonym">Bruchus obtectus</name>
    <dbReference type="NCBI Taxonomy" id="200917"/>
    <lineage>
        <taxon>Eukaryota</taxon>
        <taxon>Metazoa</taxon>
        <taxon>Ecdysozoa</taxon>
        <taxon>Arthropoda</taxon>
        <taxon>Hexapoda</taxon>
        <taxon>Insecta</taxon>
        <taxon>Pterygota</taxon>
        <taxon>Neoptera</taxon>
        <taxon>Endopterygota</taxon>
        <taxon>Coleoptera</taxon>
        <taxon>Polyphaga</taxon>
        <taxon>Cucujiformia</taxon>
        <taxon>Chrysomeloidea</taxon>
        <taxon>Chrysomelidae</taxon>
        <taxon>Bruchinae</taxon>
        <taxon>Bruchini</taxon>
        <taxon>Acanthoscelides</taxon>
    </lineage>
</organism>
<sequence length="599" mass="68638">MASRSALILQLALKEQVCTKSIQDREVLRYSEVEVLPSVPIDAVFESRSGGNNTEFEIIQDELNLRTAAIAVPPTTETDVIQDRCCGLNTEEAIFTDSQLDAPVIENIMNCSPSPTTMSTDNDPEPFVPSDSSYTPSNQASESDSKPDEVTYQPSKKQRKRKADPQLWKRSVVKTLRLSGEKYVNRAGKTVPVKLPKIVDCSKCRYKCSNFLSQDECQILCKEYYQLADYTRQKIYLSSLMENVPVSRKKCTPLTKNRATSRIYNLKNTKGVKHRVCQKFFCATFAISHRVIETINKSMSSTGLFIGHDKRIDSKPHNITPIAIKQQVMSHIDSFPKIESHYCRRDSKKEYLSPELNISIMYRLYQEYCEENDMSPVSRFVYQSIFHEHDPPLSFYKPKKDQCTVCNVFKASQNKEPSRVNFENHKRREKESLEMKENDKKRAVENKGREFRAISFDLQAILPIPFAGDSQVYYKSHLNVYNFTIYDCSNKDGICYVWDETHGSKGSSEIGTCLYKYLQSLPQTVEHVATFSDTCGGQNRNKFVSAAMLYSVNKLTNLKTIDLKFMESGHSYLEADSMHATIERARRHKKFILHVNGVY</sequence>
<dbReference type="AlphaFoldDB" id="A0A9P0PWI8"/>
<proteinExistence type="predicted"/>